<dbReference type="Proteomes" id="UP000704712">
    <property type="component" value="Unassembled WGS sequence"/>
</dbReference>
<gene>
    <name evidence="1" type="ORF">GN958_ATG14588</name>
</gene>
<sequence length="163" mass="18368">ILALSKAKDEDDIVCQLLQSLCELKQSVRVWNETIDSHHKSGARRPKPTYNVLTALSVPISTSARRYISSNECIQSQQLICSGRMTLTRISLHRKLGFVSARPTNPEAKATESKNTILAVPFDRGIPYVCSMWYATISLHFCCLVDPLFGAFWSEELRCWHPG</sequence>
<comment type="caution">
    <text evidence="1">The sequence shown here is derived from an EMBL/GenBank/DDBJ whole genome shotgun (WGS) entry which is preliminary data.</text>
</comment>
<accession>A0A8S9UBB0</accession>
<proteinExistence type="predicted"/>
<dbReference type="EMBL" id="JAACNO010001983">
    <property type="protein sequence ID" value="KAF4136224.1"/>
    <property type="molecule type" value="Genomic_DNA"/>
</dbReference>
<name>A0A8S9UBB0_PHYIN</name>
<organism evidence="1 2">
    <name type="scientific">Phytophthora infestans</name>
    <name type="common">Potato late blight agent</name>
    <name type="synonym">Botrytis infestans</name>
    <dbReference type="NCBI Taxonomy" id="4787"/>
    <lineage>
        <taxon>Eukaryota</taxon>
        <taxon>Sar</taxon>
        <taxon>Stramenopiles</taxon>
        <taxon>Oomycota</taxon>
        <taxon>Peronosporomycetes</taxon>
        <taxon>Peronosporales</taxon>
        <taxon>Peronosporaceae</taxon>
        <taxon>Phytophthora</taxon>
    </lineage>
</organism>
<feature type="non-terminal residue" evidence="1">
    <location>
        <position position="1"/>
    </location>
</feature>
<evidence type="ECO:0000313" key="1">
    <source>
        <dbReference type="EMBL" id="KAF4136224.1"/>
    </source>
</evidence>
<evidence type="ECO:0000313" key="2">
    <source>
        <dbReference type="Proteomes" id="UP000704712"/>
    </source>
</evidence>
<feature type="non-terminal residue" evidence="1">
    <location>
        <position position="163"/>
    </location>
</feature>
<protein>
    <submittedName>
        <fullName evidence="1">Uncharacterized protein</fullName>
    </submittedName>
</protein>
<reference evidence="1" key="1">
    <citation type="submission" date="2020-03" db="EMBL/GenBank/DDBJ databases">
        <title>Hybrid Assembly of Korean Phytophthora infestans isolates.</title>
        <authorList>
            <person name="Prokchorchik M."/>
            <person name="Lee Y."/>
            <person name="Seo J."/>
            <person name="Cho J.-H."/>
            <person name="Park Y.-E."/>
            <person name="Jang D.-C."/>
            <person name="Im J.-S."/>
            <person name="Choi J.-G."/>
            <person name="Park H.-J."/>
            <person name="Lee G.-B."/>
            <person name="Lee Y.-G."/>
            <person name="Hong S.-Y."/>
            <person name="Cho K."/>
            <person name="Sohn K.H."/>
        </authorList>
    </citation>
    <scope>NUCLEOTIDE SEQUENCE</scope>
    <source>
        <strain evidence="1">KR_2_A2</strain>
    </source>
</reference>
<dbReference type="AlphaFoldDB" id="A0A8S9UBB0"/>